<dbReference type="AlphaFoldDB" id="A0A0J9CY34"/>
<reference evidence="1 2" key="1">
    <citation type="submission" date="2017-04" db="EMBL/GenBank/DDBJ databases">
        <title>Characterization, genome and methylation analysis of a phthalic acid esters degrading strain Sphingobium yanoikuyae SHJ.</title>
        <authorList>
            <person name="Feng L."/>
        </authorList>
    </citation>
    <scope>NUCLEOTIDE SEQUENCE [LARGE SCALE GENOMIC DNA]</scope>
    <source>
        <strain evidence="1 2">SHJ</strain>
    </source>
</reference>
<dbReference type="EMBL" id="CP020925">
    <property type="protein sequence ID" value="ATP20416.1"/>
    <property type="molecule type" value="Genomic_DNA"/>
</dbReference>
<sequence length="60" mass="6760">MEDGMVKIEDVRAAVAEALQERDIGQPPFWNDIREGRRDDTPFMVGAMIWAEHIATSSAQ</sequence>
<accession>A0A0J9CY34</accession>
<dbReference type="Proteomes" id="UP000037029">
    <property type="component" value="Chromosome"/>
</dbReference>
<gene>
    <name evidence="1" type="ORF">BV87_19885</name>
</gene>
<evidence type="ECO:0000313" key="1">
    <source>
        <dbReference type="EMBL" id="ATP20416.1"/>
    </source>
</evidence>
<protein>
    <submittedName>
        <fullName evidence="1">Uncharacterized protein</fullName>
    </submittedName>
</protein>
<proteinExistence type="predicted"/>
<evidence type="ECO:0000313" key="2">
    <source>
        <dbReference type="Proteomes" id="UP000037029"/>
    </source>
</evidence>
<organism evidence="1 2">
    <name type="scientific">Sphingobium yanoikuyae</name>
    <name type="common">Sphingomonas yanoikuyae</name>
    <dbReference type="NCBI Taxonomy" id="13690"/>
    <lineage>
        <taxon>Bacteria</taxon>
        <taxon>Pseudomonadati</taxon>
        <taxon>Pseudomonadota</taxon>
        <taxon>Alphaproteobacteria</taxon>
        <taxon>Sphingomonadales</taxon>
        <taxon>Sphingomonadaceae</taxon>
        <taxon>Sphingobium</taxon>
    </lineage>
</organism>
<name>A0A0J9CY34_SPHYA</name>